<feature type="transmembrane region" description="Helical" evidence="1">
    <location>
        <begin position="131"/>
        <end position="151"/>
    </location>
</feature>
<protein>
    <recommendedName>
        <fullName evidence="4">ABC transporter permease</fullName>
    </recommendedName>
</protein>
<reference evidence="2 3" key="1">
    <citation type="submission" date="2021-03" db="EMBL/GenBank/DDBJ databases">
        <title>Enterococcal diversity collection.</title>
        <authorList>
            <person name="Gilmore M.S."/>
            <person name="Schwartzman J."/>
            <person name="Van Tyne D."/>
            <person name="Martin M."/>
            <person name="Earl A.M."/>
            <person name="Manson A.L."/>
            <person name="Straub T."/>
            <person name="Salamzade R."/>
            <person name="Saavedra J."/>
            <person name="Lebreton F."/>
            <person name="Prichula J."/>
            <person name="Schaufler K."/>
            <person name="Gaca A."/>
            <person name="Sgardioli B."/>
            <person name="Wagenaar J."/>
            <person name="Strong T."/>
        </authorList>
    </citation>
    <scope>NUCLEOTIDE SEQUENCE [LARGE SCALE GENOMIC DNA]</scope>
    <source>
        <strain evidence="2 3">DIV0869a</strain>
    </source>
</reference>
<name>A0ABS3GY32_9ENTE</name>
<dbReference type="EMBL" id="JAFLWD010000015">
    <property type="protein sequence ID" value="MBO0440178.1"/>
    <property type="molecule type" value="Genomic_DNA"/>
</dbReference>
<feature type="transmembrane region" description="Helical" evidence="1">
    <location>
        <begin position="12"/>
        <end position="30"/>
    </location>
</feature>
<comment type="caution">
    <text evidence="2">The sequence shown here is derived from an EMBL/GenBank/DDBJ whole genome shotgun (WGS) entry which is preliminary data.</text>
</comment>
<keyword evidence="1" id="KW-0472">Membrane</keyword>
<feature type="transmembrane region" description="Helical" evidence="1">
    <location>
        <begin position="202"/>
        <end position="224"/>
    </location>
</feature>
<sequence length="233" mass="27130">MIKLFRLFFSKTLILVYSVTWILTILLGFINVYNVKQQSADFSAAFLSFSIMIFFLLFFVLESNRIYQFFRDTDYRLLPISTRKLYFCNVIFSTIVGFSFFIGNAIIGVLINYTIINIPLDISISWIDGVAAIVDVVVLFLVVQFLVCIYSASKQFIQKRFRWISEIALFVLFMILMDRFSGFDLGIIKGFVIDTFGMKQEIYFRVILQVVTACLYFNLSIWVINRFVEAGDK</sequence>
<feature type="transmembrane region" description="Helical" evidence="1">
    <location>
        <begin position="163"/>
        <end position="182"/>
    </location>
</feature>
<dbReference type="RefSeq" id="WP_207112247.1">
    <property type="nucleotide sequence ID" value="NZ_JAFLWD010000015.1"/>
</dbReference>
<evidence type="ECO:0008006" key="4">
    <source>
        <dbReference type="Google" id="ProtNLM"/>
    </source>
</evidence>
<proteinExistence type="predicted"/>
<evidence type="ECO:0000256" key="1">
    <source>
        <dbReference type="SAM" id="Phobius"/>
    </source>
</evidence>
<dbReference type="Proteomes" id="UP000664632">
    <property type="component" value="Unassembled WGS sequence"/>
</dbReference>
<evidence type="ECO:0000313" key="3">
    <source>
        <dbReference type="Proteomes" id="UP000664632"/>
    </source>
</evidence>
<organism evidence="2 3">
    <name type="scientific">Candidatus Enterococcus ikei</name>
    <dbReference type="NCBI Taxonomy" id="2815326"/>
    <lineage>
        <taxon>Bacteria</taxon>
        <taxon>Bacillati</taxon>
        <taxon>Bacillota</taxon>
        <taxon>Bacilli</taxon>
        <taxon>Lactobacillales</taxon>
        <taxon>Enterococcaceae</taxon>
        <taxon>Enterococcus</taxon>
    </lineage>
</organism>
<evidence type="ECO:0000313" key="2">
    <source>
        <dbReference type="EMBL" id="MBO0440178.1"/>
    </source>
</evidence>
<feature type="transmembrane region" description="Helical" evidence="1">
    <location>
        <begin position="85"/>
        <end position="111"/>
    </location>
</feature>
<keyword evidence="1" id="KW-0812">Transmembrane</keyword>
<keyword evidence="3" id="KW-1185">Reference proteome</keyword>
<feature type="transmembrane region" description="Helical" evidence="1">
    <location>
        <begin position="42"/>
        <end position="61"/>
    </location>
</feature>
<keyword evidence="1" id="KW-1133">Transmembrane helix</keyword>
<accession>A0ABS3GY32</accession>
<gene>
    <name evidence="2" type="ORF">JZO69_07375</name>
</gene>